<proteinExistence type="predicted"/>
<organism evidence="1 2">
    <name type="scientific">Candidatus Giovannonibacteria bacterium GW2011_GWF2_42_19</name>
    <dbReference type="NCBI Taxonomy" id="1618659"/>
    <lineage>
        <taxon>Bacteria</taxon>
        <taxon>Candidatus Giovannoniibacteriota</taxon>
    </lineage>
</organism>
<evidence type="ECO:0000313" key="1">
    <source>
        <dbReference type="EMBL" id="KKS46322.1"/>
    </source>
</evidence>
<gene>
    <name evidence="1" type="ORF">UV11_C0030G0010</name>
</gene>
<dbReference type="Proteomes" id="UP000034036">
    <property type="component" value="Unassembled WGS sequence"/>
</dbReference>
<dbReference type="EMBL" id="LCDF01000030">
    <property type="protein sequence ID" value="KKS46322.1"/>
    <property type="molecule type" value="Genomic_DNA"/>
</dbReference>
<reference evidence="1 2" key="1">
    <citation type="journal article" date="2015" name="Nature">
        <title>rRNA introns, odd ribosomes, and small enigmatic genomes across a large radiation of phyla.</title>
        <authorList>
            <person name="Brown C.T."/>
            <person name="Hug L.A."/>
            <person name="Thomas B.C."/>
            <person name="Sharon I."/>
            <person name="Castelle C.J."/>
            <person name="Singh A."/>
            <person name="Wilkins M.J."/>
            <person name="Williams K.H."/>
            <person name="Banfield J.F."/>
        </authorList>
    </citation>
    <scope>NUCLEOTIDE SEQUENCE [LARGE SCALE GENOMIC DNA]</scope>
</reference>
<protein>
    <submittedName>
        <fullName evidence="1">Uncharacterized protein</fullName>
    </submittedName>
</protein>
<name>A0A0G0ZC84_9BACT</name>
<accession>A0A0G0ZC84</accession>
<comment type="caution">
    <text evidence="1">The sequence shown here is derived from an EMBL/GenBank/DDBJ whole genome shotgun (WGS) entry which is preliminary data.</text>
</comment>
<evidence type="ECO:0000313" key="2">
    <source>
        <dbReference type="Proteomes" id="UP000034036"/>
    </source>
</evidence>
<dbReference type="STRING" id="1618659.UV11_C0030G0010"/>
<dbReference type="AlphaFoldDB" id="A0A0G0ZC84"/>
<sequence>MYSTDKPFPVYCYACWWGDKWDPYSYGRNIDFSRLFFEQYLELQNVVPRVGLFNSNTVNSEYSNYALDDKNCYLCFRTVVSENCLYVYYCYKGKDLIDSSYTHTGELLYECFDTRNCYNSRYLIDSENCIDSAYSYDLKNCSHCIFSSNLRNKQYYVRNKQVTPEEFKKIWNDVVTGSRLKTKDAKQKLIALYREKAMHRYNMILKSTNARGAKIVNSKNMHEVYYATNSENVRYGDDIESTRDSMDAKGPEDSERLYEICSIDNACYNIFFSNFCQKGCRDVFYSSFCINSQNCFGSIGLKNSEYCILNKRYDKEEYLKLKDRLIKHMTRTGEWGENFPVNLSPFAYNETVVMEFFPIERDEALKKGYKWQDAKTGTYGQETLSQEDVPDDIKNISESIVNEILACIECKRNYRLTPQELELYKRLNICIPEKCYECRYHERLVWRLPRKLWTRGCVCDIKTHEIHAGDKCKNEFETSYAPDRPEIIYCEECYLKEVV</sequence>